<dbReference type="Pfam" id="PF22912">
    <property type="entry name" value="zf-DPOE"/>
    <property type="match status" value="1"/>
</dbReference>
<keyword evidence="5 16" id="KW-0808">Transferase</keyword>
<organism evidence="19 20">
    <name type="scientific">Parthenolecanium corni</name>
    <dbReference type="NCBI Taxonomy" id="536013"/>
    <lineage>
        <taxon>Eukaryota</taxon>
        <taxon>Metazoa</taxon>
        <taxon>Ecdysozoa</taxon>
        <taxon>Arthropoda</taxon>
        <taxon>Hexapoda</taxon>
        <taxon>Insecta</taxon>
        <taxon>Pterygota</taxon>
        <taxon>Neoptera</taxon>
        <taxon>Paraneoptera</taxon>
        <taxon>Hemiptera</taxon>
        <taxon>Sternorrhyncha</taxon>
        <taxon>Coccoidea</taxon>
        <taxon>Coccidae</taxon>
        <taxon>Parthenolecanium</taxon>
    </lineage>
</organism>
<evidence type="ECO:0000313" key="20">
    <source>
        <dbReference type="Proteomes" id="UP001367676"/>
    </source>
</evidence>
<feature type="region of interest" description="Disordered" evidence="17">
    <location>
        <begin position="1194"/>
        <end position="1214"/>
    </location>
</feature>
<comment type="function">
    <text evidence="16">DNA polymerase II participates in chromosomal DNA replication.</text>
</comment>
<dbReference type="GO" id="GO:0051539">
    <property type="term" value="F:4 iron, 4 sulfur cluster binding"/>
    <property type="evidence" value="ECO:0007669"/>
    <property type="project" value="UniProtKB-KW"/>
</dbReference>
<evidence type="ECO:0000259" key="18">
    <source>
        <dbReference type="SMART" id="SM01159"/>
    </source>
</evidence>
<evidence type="ECO:0000256" key="16">
    <source>
        <dbReference type="RuleBase" id="RU365029"/>
    </source>
</evidence>
<dbReference type="Proteomes" id="UP001367676">
    <property type="component" value="Unassembled WGS sequence"/>
</dbReference>
<comment type="subcellular location">
    <subcellularLocation>
        <location evidence="2 16">Nucleus</location>
    </subcellularLocation>
</comment>
<dbReference type="GO" id="GO:0003677">
    <property type="term" value="F:DNA binding"/>
    <property type="evidence" value="ECO:0007669"/>
    <property type="project" value="UniProtKB-KW"/>
</dbReference>
<proteinExistence type="inferred from homology"/>
<evidence type="ECO:0000256" key="17">
    <source>
        <dbReference type="SAM" id="MobiDB-lite"/>
    </source>
</evidence>
<feature type="domain" description="DNA polymerase epsilon catalytic subunit A C-terminal" evidence="18">
    <location>
        <begin position="1561"/>
        <end position="1961"/>
    </location>
</feature>
<dbReference type="GO" id="GO:0006297">
    <property type="term" value="P:nucleotide-excision repair, DNA gap filling"/>
    <property type="evidence" value="ECO:0007669"/>
    <property type="project" value="TreeGrafter"/>
</dbReference>
<evidence type="ECO:0000256" key="15">
    <source>
        <dbReference type="ARBA" id="ARBA00023242"/>
    </source>
</evidence>
<keyword evidence="20" id="KW-1185">Reference proteome</keyword>
<dbReference type="GO" id="GO:0006272">
    <property type="term" value="P:leading strand elongation"/>
    <property type="evidence" value="ECO:0007669"/>
    <property type="project" value="TreeGrafter"/>
</dbReference>
<keyword evidence="4 16" id="KW-0004">4Fe-4S</keyword>
<dbReference type="Pfam" id="PF22634">
    <property type="entry name" value="POL2_thumb"/>
    <property type="match status" value="1"/>
</dbReference>
<dbReference type="Pfam" id="PF08490">
    <property type="entry name" value="DUF1744"/>
    <property type="match status" value="1"/>
</dbReference>
<dbReference type="GO" id="GO:0006287">
    <property type="term" value="P:base-excision repair, gap-filling"/>
    <property type="evidence" value="ECO:0007669"/>
    <property type="project" value="TreeGrafter"/>
</dbReference>
<feature type="region of interest" description="Disordered" evidence="17">
    <location>
        <begin position="2040"/>
        <end position="2062"/>
    </location>
</feature>
<dbReference type="FunFam" id="3.90.1600.10:FF:000006">
    <property type="entry name" value="DNA polymerase epsilon catalytic subunit"/>
    <property type="match status" value="1"/>
</dbReference>
<dbReference type="GO" id="GO:0000278">
    <property type="term" value="P:mitotic cell cycle"/>
    <property type="evidence" value="ECO:0007669"/>
    <property type="project" value="TreeGrafter"/>
</dbReference>
<dbReference type="FunFam" id="1.10.132.60:FF:000002">
    <property type="entry name" value="DNA polymerase epsilon catalytic subunit"/>
    <property type="match status" value="1"/>
</dbReference>
<dbReference type="FunFam" id="1.10.287.690:FF:000005">
    <property type="entry name" value="DNA polymerase epsilon catalytic subunit"/>
    <property type="match status" value="1"/>
</dbReference>
<dbReference type="Gene3D" id="1.10.132.60">
    <property type="entry name" value="DNA polymerase family B, C-terminal domain"/>
    <property type="match status" value="1"/>
</dbReference>
<dbReference type="Gene3D" id="1.10.287.690">
    <property type="entry name" value="Helix hairpin bin"/>
    <property type="match status" value="1"/>
</dbReference>
<comment type="caution">
    <text evidence="19">The sequence shown here is derived from an EMBL/GenBank/DDBJ whole genome shotgun (WGS) entry which is preliminary data.</text>
</comment>
<dbReference type="GO" id="GO:0008622">
    <property type="term" value="C:epsilon DNA polymerase complex"/>
    <property type="evidence" value="ECO:0007669"/>
    <property type="project" value="InterPro"/>
</dbReference>
<comment type="cofactor">
    <cofactor evidence="1 16">
        <name>[4Fe-4S] cluster</name>
        <dbReference type="ChEBI" id="CHEBI:49883"/>
    </cofactor>
</comment>
<dbReference type="InterPro" id="IPR013697">
    <property type="entry name" value="DNA_pol_e_suA_C"/>
</dbReference>
<evidence type="ECO:0000256" key="4">
    <source>
        <dbReference type="ARBA" id="ARBA00022485"/>
    </source>
</evidence>
<dbReference type="SMART" id="SM01159">
    <property type="entry name" value="DUF1744"/>
    <property type="match status" value="1"/>
</dbReference>
<keyword evidence="14 16" id="KW-0238">DNA-binding</keyword>
<evidence type="ECO:0000256" key="10">
    <source>
        <dbReference type="ARBA" id="ARBA00022833"/>
    </source>
</evidence>
<dbReference type="InterPro" id="IPR042087">
    <property type="entry name" value="DNA_pol_B_thumb"/>
</dbReference>
<keyword evidence="13 16" id="KW-0411">Iron-sulfur</keyword>
<dbReference type="SUPFAM" id="SSF56672">
    <property type="entry name" value="DNA/RNA polymerases"/>
    <property type="match status" value="1"/>
</dbReference>
<dbReference type="GO" id="GO:0045004">
    <property type="term" value="P:DNA replication proofreading"/>
    <property type="evidence" value="ECO:0007669"/>
    <property type="project" value="TreeGrafter"/>
</dbReference>
<dbReference type="InterPro" id="IPR043502">
    <property type="entry name" value="DNA/RNA_pol_sf"/>
</dbReference>
<dbReference type="Gene3D" id="3.90.1600.10">
    <property type="entry name" value="Palm domain of DNA polymerase"/>
    <property type="match status" value="1"/>
</dbReference>
<comment type="catalytic activity">
    <reaction evidence="16">
        <text>DNA(n) + a 2'-deoxyribonucleoside 5'-triphosphate = DNA(n+1) + diphosphate</text>
        <dbReference type="Rhea" id="RHEA:22508"/>
        <dbReference type="Rhea" id="RHEA-COMP:17339"/>
        <dbReference type="Rhea" id="RHEA-COMP:17340"/>
        <dbReference type="ChEBI" id="CHEBI:33019"/>
        <dbReference type="ChEBI" id="CHEBI:61560"/>
        <dbReference type="ChEBI" id="CHEBI:173112"/>
        <dbReference type="EC" id="2.7.7.7"/>
    </reaction>
</comment>
<dbReference type="Gene3D" id="3.30.342.10">
    <property type="entry name" value="DNA Polymerase, chain B, domain 1"/>
    <property type="match status" value="1"/>
</dbReference>
<reference evidence="19 20" key="1">
    <citation type="submission" date="2024-03" db="EMBL/GenBank/DDBJ databases">
        <title>Adaptation during the transition from Ophiocordyceps entomopathogen to insect associate is accompanied by gene loss and intensified selection.</title>
        <authorList>
            <person name="Ward C.M."/>
            <person name="Onetto C.A."/>
            <person name="Borneman A.R."/>
        </authorList>
    </citation>
    <scope>NUCLEOTIDE SEQUENCE [LARGE SCALE GENOMIC DNA]</scope>
    <source>
        <strain evidence="19">AWRI1</strain>
        <tissue evidence="19">Single Adult Female</tissue>
    </source>
</reference>
<dbReference type="FunFam" id="3.30.420.10:FF:000010">
    <property type="entry name" value="DNA polymerase epsilon catalytic subunit"/>
    <property type="match status" value="1"/>
</dbReference>
<keyword evidence="12 16" id="KW-0408">Iron</keyword>
<dbReference type="InterPro" id="IPR012337">
    <property type="entry name" value="RNaseH-like_sf"/>
</dbReference>
<evidence type="ECO:0000256" key="5">
    <source>
        <dbReference type="ARBA" id="ARBA00022679"/>
    </source>
</evidence>
<dbReference type="InterPro" id="IPR036397">
    <property type="entry name" value="RNaseH_sf"/>
</dbReference>
<dbReference type="Gene3D" id="3.30.420.10">
    <property type="entry name" value="Ribonuclease H-like superfamily/Ribonuclease H"/>
    <property type="match status" value="1"/>
</dbReference>
<dbReference type="EC" id="2.7.7.7" evidence="16"/>
<evidence type="ECO:0000256" key="9">
    <source>
        <dbReference type="ARBA" id="ARBA00022771"/>
    </source>
</evidence>
<keyword evidence="7 16" id="KW-0235">DNA replication</keyword>
<keyword evidence="10 16" id="KW-0862">Zinc</keyword>
<dbReference type="InterPro" id="IPR029703">
    <property type="entry name" value="POL2"/>
</dbReference>
<dbReference type="GO" id="GO:0003887">
    <property type="term" value="F:DNA-directed DNA polymerase activity"/>
    <property type="evidence" value="ECO:0007669"/>
    <property type="project" value="UniProtKB-KW"/>
</dbReference>
<dbReference type="GO" id="GO:0008310">
    <property type="term" value="F:single-stranded DNA 3'-5' DNA exonuclease activity"/>
    <property type="evidence" value="ECO:0007669"/>
    <property type="project" value="TreeGrafter"/>
</dbReference>
<evidence type="ECO:0000256" key="7">
    <source>
        <dbReference type="ARBA" id="ARBA00022705"/>
    </source>
</evidence>
<dbReference type="CDD" id="cd05779">
    <property type="entry name" value="DNA_polB_epsilon_exo"/>
    <property type="match status" value="1"/>
</dbReference>
<dbReference type="InterPro" id="IPR006172">
    <property type="entry name" value="DNA-dir_DNA_pol_B"/>
</dbReference>
<gene>
    <name evidence="19" type="ORF">V9T40_003110</name>
</gene>
<evidence type="ECO:0000256" key="6">
    <source>
        <dbReference type="ARBA" id="ARBA00022695"/>
    </source>
</evidence>
<dbReference type="GO" id="GO:0000166">
    <property type="term" value="F:nucleotide binding"/>
    <property type="evidence" value="ECO:0007669"/>
    <property type="project" value="InterPro"/>
</dbReference>
<evidence type="ECO:0000256" key="13">
    <source>
        <dbReference type="ARBA" id="ARBA00023014"/>
    </source>
</evidence>
<dbReference type="CDD" id="cd05535">
    <property type="entry name" value="POLBc_epsilon"/>
    <property type="match status" value="1"/>
</dbReference>
<evidence type="ECO:0000256" key="3">
    <source>
        <dbReference type="ARBA" id="ARBA00005755"/>
    </source>
</evidence>
<dbReference type="EMBL" id="JBBCAQ010000006">
    <property type="protein sequence ID" value="KAK7603111.1"/>
    <property type="molecule type" value="Genomic_DNA"/>
</dbReference>
<dbReference type="PANTHER" id="PTHR10670">
    <property type="entry name" value="DNA POLYMERASE EPSILON CATALYTIC SUBUNIT A"/>
    <property type="match status" value="1"/>
</dbReference>
<dbReference type="InterPro" id="IPR054475">
    <property type="entry name" value="Znf-DPOE"/>
</dbReference>
<dbReference type="GO" id="GO:0008270">
    <property type="term" value="F:zinc ion binding"/>
    <property type="evidence" value="ECO:0007669"/>
    <property type="project" value="UniProtKB-KW"/>
</dbReference>
<dbReference type="Pfam" id="PF03104">
    <property type="entry name" value="DNA_pol_B_exo1"/>
    <property type="match status" value="1"/>
</dbReference>
<evidence type="ECO:0000256" key="1">
    <source>
        <dbReference type="ARBA" id="ARBA00001966"/>
    </source>
</evidence>
<sequence length="2305" mass="265572">MPRANKGRFQPKKFDQWNFANSKDDAVELRIKQALENDSVDSKYGFHRVKDFKERTGFLINMHSNEVIDEDKRLLSVVDYYFIEDDGSRFKITLPFQPYFYLLTKKENVQEVTAYLSKKYAGSIVSIEPVLKEDLDLPNHLIGLKQLYLKLYFTTMTEMTKIKQALFPTIRKNREREAANTYYNEMLKESLMNKADSGATRKISDHLESILDIREYDVPYHVRVSIDMKIFVGVWYTIQSKGTHEAPIFLRRDDIIDRPDLIVLAFDIETTKLPLKFSDSSIDQIMMISYMIDAQGYLITNREIISEDVEDFEYTPKPEFEGLFTIFNEPNEEALLNRFFDHINEVKPHIFVTYNGDFFDWPFVEARAGKYGLSMFQEIGFSKNKDGVYACRPGSHMDCLCWVKRDSYLPVGSQNLKAVAKAKLRYDPVELDPEDMCRLASEQPQVMSNYSVSDAVATYYLYMKYVHPFIFALCTIIPMEADEVLRKGSGTLCEALLMVEAFHANIIFPNKQESILNKQTEDGHVLDQETYVGGHVEALESGVFRADIPCRFRLDTDMLTKLLGSVEQALSHAIEVEEKIPLKHVKNFDEVVADIKAKLIELREVPNRLENPLIYHLDVGAMYPNIILTNRLQPSAMVDETICAACDYYKPGATCQRNMVWMWRGEIMPASRSEFLRIQQQLEIEKFPPRFPDGPPRAFHQLTKEERATVEKKRLSEYCRKVYKKTHVTRIEERTTTICQKENSFYVDTVRAFRDRRYEYKGLCKVAKKQVNDAVAKGDAGEIKSAKNREIIYDSLQLAHKCILNSFYGYVMRKGSRWYSMEMGGIVCYTGATIITRAREIVERIGRPLELDTDGIWCILPGSFPENYTFETDLPKKPSVVISYPNAVLNSMVKEYYTNHVYHDLVDKENMTYVQRSENSIFFEVDGPYLGMVLPASKEEGKKLKKRYAVFNFDGSLAELKGFEVKRRGELQLIKIFQGSVFESFLKGDTLEKCYEAVATVADYWLDVLYNKGRNMPDSELFELISENRSMSRKLEDYGSQKSTSISTAKRLAEFLGDQMVKDAGLACRFIISRKPEGSPVTDRAIPLAIFQSEPSVKRHYLRKWLKDNSINDIDIREVLDWNYYIERLNGAIQKIITIPAALQGLQNPVPRVRHPDWLHKKMMDKNDVLKQRKIVDMFKPRKVTETTAFEKLPPDSMESAFPDSMESAPPDSMERVTPVHTEELNSEVNDSVPVVDIEDMRRPSPVSGMKKIIVTKKKRKRDQLQAPEFNMDATSWREALGAPPSCDNFKEWLKYQKKKWAWQSQNRAFRDANGISRGFSNGDVDDNMVKRSRLSGKVTATDRGSLSGYFRRTQRSLLDLPWEILQVCESTEPGILRMWALVGSELHCIRLNVPKIFYVNQRKPREETENAAWTKCNRILPRSRPVFNLYQFQISERLFMENSDELLVDLSSPDIEGIYETNVKPEIRALIQLGCICSVIKSEARKLIAAGIHDFNAFSLNQLEMRSLPYLRQPDALRCVYLYYHRSTNTKKAIIGLFISSNHKASVFAMDTVRTNQMPNMNSTYVKLRDSKIERGHDIGNLPPERMEFEVNVETNFSKVFGEIQKKLEAYRAERRGPTVLIVQSVVDPPTLAASIPVINDFPYVSLFLQETSDLEYSTLDWQRTCSATLVKHYLNHLMSFHILIEQCRYLHLPVGNVPSDPTLFGADIFYARHLIKNNFVLWISETEKPDLGGREADDNRMLTEFGESSSAVVNNSGCYTSYCVELEIDGLAVTTILQSHHVQDIEGTSSCVSFDAMPQASLEEMVEGTGTVLPSYDETALCSAAFKILRSMVNVWLRDVSIHQNAYADFQIIHFYRWIRSTNALLYDPALQRTLYNLMKKLFMQLVAEFKRLGSVIIFANFNRIIVCTKKKSLEEAVCYVKFVAQSITNKELFHSLQISFGQCWPYLMWLDPWNYGAVKEKMPPALMENLSSIFEDDVDLSSLTNSDETIGEDEESFEIQMNWNMMEFLPEEGGIRKQFRDTVVNYIHKVYTHLISSQPSQSTPRRRRTTLSQLTQPTQYGAGAHTSTSNFVAEFISGDLRDKLFLITQRIYKRFPVLTIDEDTFSSPFVALGEKNEINPALEFVKSVCQVLSLDRDINDEVSTLRKNLLRLIRVGEFSDTAEWSDPSLSWVLPEVICKGCNHCRDIDLCKDTHRVTINGVSTWQCPICKVNYDNDVIEYMLIDALNRKSMAYVLQDIQCKKCLQIKMDNISKYCSCSGTYQTLIDQSDIMKHLKTFSIVAKYFKMPLLSQMVEWMIKMNKV</sequence>
<dbReference type="InterPro" id="IPR006133">
    <property type="entry name" value="DNA-dir_DNA_pol_B_exonuc"/>
</dbReference>
<evidence type="ECO:0000256" key="12">
    <source>
        <dbReference type="ARBA" id="ARBA00023004"/>
    </source>
</evidence>
<keyword evidence="15 16" id="KW-0539">Nucleus</keyword>
<keyword evidence="6 16" id="KW-0548">Nucleotidyltransferase</keyword>
<dbReference type="InterPro" id="IPR023211">
    <property type="entry name" value="DNA_pol_palm_dom_sf"/>
</dbReference>
<evidence type="ECO:0000256" key="8">
    <source>
        <dbReference type="ARBA" id="ARBA00022723"/>
    </source>
</evidence>
<dbReference type="PANTHER" id="PTHR10670:SF0">
    <property type="entry name" value="DNA POLYMERASE EPSILON CATALYTIC SUBUNIT A"/>
    <property type="match status" value="1"/>
</dbReference>
<dbReference type="InterPro" id="IPR055191">
    <property type="entry name" value="POL2_thumb"/>
</dbReference>
<accession>A0AAN9Y8K4</accession>
<evidence type="ECO:0000256" key="2">
    <source>
        <dbReference type="ARBA" id="ARBA00004123"/>
    </source>
</evidence>
<feature type="compositionally biased region" description="Low complexity" evidence="17">
    <location>
        <begin position="2053"/>
        <end position="2062"/>
    </location>
</feature>
<evidence type="ECO:0000256" key="14">
    <source>
        <dbReference type="ARBA" id="ARBA00023125"/>
    </source>
</evidence>
<keyword evidence="9 16" id="KW-0863">Zinc-finger</keyword>
<dbReference type="InterPro" id="IPR006134">
    <property type="entry name" value="DNA-dir_DNA_pol_B_multi_dom"/>
</dbReference>
<protein>
    <recommendedName>
        <fullName evidence="16">DNA polymerase epsilon catalytic subunit</fullName>
        <ecNumber evidence="16">2.7.7.7</ecNumber>
    </recommendedName>
</protein>
<evidence type="ECO:0000256" key="11">
    <source>
        <dbReference type="ARBA" id="ARBA00022932"/>
    </source>
</evidence>
<dbReference type="SMART" id="SM00486">
    <property type="entry name" value="POLBc"/>
    <property type="match status" value="1"/>
</dbReference>
<name>A0AAN9Y8K4_9HEMI</name>
<dbReference type="SUPFAM" id="SSF53098">
    <property type="entry name" value="Ribonuclease H-like"/>
    <property type="match status" value="1"/>
</dbReference>
<keyword evidence="8 16" id="KW-0479">Metal-binding</keyword>
<comment type="similarity">
    <text evidence="3 16">Belongs to the DNA polymerase type-B family.</text>
</comment>
<dbReference type="Pfam" id="PF23250">
    <property type="entry name" value="zf_DPOE_2"/>
    <property type="match status" value="1"/>
</dbReference>
<dbReference type="Pfam" id="PF00136">
    <property type="entry name" value="DNA_pol_B"/>
    <property type="match status" value="1"/>
</dbReference>
<evidence type="ECO:0000313" key="19">
    <source>
        <dbReference type="EMBL" id="KAK7603111.1"/>
    </source>
</evidence>
<keyword evidence="11 16" id="KW-0239">DNA-directed DNA polymerase</keyword>